<protein>
    <submittedName>
        <fullName evidence="3">Uncharacterized protein</fullName>
    </submittedName>
</protein>
<dbReference type="Proteomes" id="UP000702954">
    <property type="component" value="Unassembled WGS sequence"/>
</dbReference>
<feature type="compositionally biased region" description="Low complexity" evidence="1">
    <location>
        <begin position="138"/>
        <end position="148"/>
    </location>
</feature>
<evidence type="ECO:0000313" key="4">
    <source>
        <dbReference type="Proteomes" id="UP000294613"/>
    </source>
</evidence>
<feature type="region of interest" description="Disordered" evidence="1">
    <location>
        <begin position="138"/>
        <end position="177"/>
    </location>
</feature>
<evidence type="ECO:0000313" key="5">
    <source>
        <dbReference type="Proteomes" id="UP000702954"/>
    </source>
</evidence>
<accession>A0A4R3JED5</accession>
<gene>
    <name evidence="3" type="ORF">EDD74_12637</name>
    <name evidence="2" type="ORF">FAEUMB_03550</name>
</gene>
<dbReference type="RefSeq" id="WP_116441041.1">
    <property type="nucleotide sequence ID" value="NZ_BHEO01000002.1"/>
</dbReference>
<organism evidence="3 4">
    <name type="scientific">Faecalimonas umbilicata</name>
    <dbReference type="NCBI Taxonomy" id="1912855"/>
    <lineage>
        <taxon>Bacteria</taxon>
        <taxon>Bacillati</taxon>
        <taxon>Bacillota</taxon>
        <taxon>Clostridia</taxon>
        <taxon>Lachnospirales</taxon>
        <taxon>Lachnospiraceae</taxon>
        <taxon>Faecalimonas</taxon>
    </lineage>
</organism>
<dbReference type="AlphaFoldDB" id="A0A4R3JED5"/>
<name>A0A4R3JED5_9FIRM</name>
<proteinExistence type="predicted"/>
<dbReference type="Pfam" id="PF18960">
    <property type="entry name" value="DUF5702"/>
    <property type="match status" value="1"/>
</dbReference>
<evidence type="ECO:0000313" key="2">
    <source>
        <dbReference type="EMBL" id="GBU03814.1"/>
    </source>
</evidence>
<keyword evidence="5" id="KW-1185">Reference proteome</keyword>
<dbReference type="InterPro" id="IPR043756">
    <property type="entry name" value="DUF5702"/>
</dbReference>
<evidence type="ECO:0000313" key="3">
    <source>
        <dbReference type="EMBL" id="TCS64428.1"/>
    </source>
</evidence>
<dbReference type="EMBL" id="BHEO01000002">
    <property type="protein sequence ID" value="GBU03814.1"/>
    <property type="molecule type" value="Genomic_DNA"/>
</dbReference>
<dbReference type="EMBL" id="SLZV01000026">
    <property type="protein sequence ID" value="TCS64428.1"/>
    <property type="molecule type" value="Genomic_DNA"/>
</dbReference>
<sequence length="454" mass="50939">MKRGEMTAFISLVFVLLVGLIGAVIESASVQTAKNYRRADMDRALQSVFAEYHRELLAEYDIFGIAAGYETGTFSFENIVNRLEFYEAAGMTQEPEKLQFLTDDDGQPFKEQAVKYMKSRMGVDLVEELTGNCAVWEEQSQQSGSYEEQGSDISQELDSKLQEGESELPSENNPLENISNIKKSNLLQVVISNPEQLSQKQISLGGLPSHRNLQKGIGRFPTKSDAQGKISSLFFCQYLLEHFGNAVDQKKENTLSYEMEYILEGKESDQQNLEAVVKKLLLMRSGANYLYLLTDAGKQAEAETLAVSLSTAIALPVLTGLVKQAILVAWAFGEAVMDIRALLDGKRVALIKTHDTWQLQLSGLLKLGTAGDQKEGMDAEGGLRYKEYLMFLFLLKSEQVCTMRALDLIEMEMKKKPGEETFQVDHCVTKLQVKSKCKIRRGVNYQFSTYFGYE</sequence>
<evidence type="ECO:0000256" key="1">
    <source>
        <dbReference type="SAM" id="MobiDB-lite"/>
    </source>
</evidence>
<reference evidence="3 4" key="2">
    <citation type="submission" date="2019-03" db="EMBL/GenBank/DDBJ databases">
        <title>Genomic Encyclopedia of Type Strains, Phase IV (KMG-IV): sequencing the most valuable type-strain genomes for metagenomic binning, comparative biology and taxonomic classification.</title>
        <authorList>
            <person name="Goeker M."/>
        </authorList>
    </citation>
    <scope>NUCLEOTIDE SEQUENCE [LARGE SCALE GENOMIC DNA]</scope>
    <source>
        <strain evidence="3 4">DSM 103426</strain>
    </source>
</reference>
<reference evidence="2 5" key="1">
    <citation type="journal article" date="2018" name="Int. J. Syst. Evol. Microbiol.">
        <title>Draft Genome Sequence of Faecalimonas umbilicata JCM 30896T, an Acetate-Producing Bacterium Isolated from Human Feces.</title>
        <authorList>
            <person name="Sakamoto M."/>
            <person name="Ikeyama N."/>
            <person name="Yuki M."/>
            <person name="Ohkuma M."/>
        </authorList>
    </citation>
    <scope>NUCLEOTIDE SEQUENCE [LARGE SCALE GENOMIC DNA]</scope>
    <source>
        <strain evidence="2 5">EGH7</strain>
    </source>
</reference>
<dbReference type="Proteomes" id="UP000294613">
    <property type="component" value="Unassembled WGS sequence"/>
</dbReference>
<comment type="caution">
    <text evidence="3">The sequence shown here is derived from an EMBL/GenBank/DDBJ whole genome shotgun (WGS) entry which is preliminary data.</text>
</comment>